<dbReference type="PROSITE" id="PS51178">
    <property type="entry name" value="PASTA"/>
    <property type="match status" value="2"/>
</dbReference>
<dbReference type="Gene3D" id="3.30.10.20">
    <property type="match status" value="3"/>
</dbReference>
<dbReference type="CDD" id="cd06577">
    <property type="entry name" value="PASTA_pknB"/>
    <property type="match status" value="2"/>
</dbReference>
<gene>
    <name evidence="4" type="ORF">UC3_00641</name>
</gene>
<keyword evidence="2" id="KW-0472">Membrane</keyword>
<accession>R3U2N3</accession>
<evidence type="ECO:0000256" key="2">
    <source>
        <dbReference type="SAM" id="Phobius"/>
    </source>
</evidence>
<evidence type="ECO:0000256" key="1">
    <source>
        <dbReference type="SAM" id="MobiDB-lite"/>
    </source>
</evidence>
<dbReference type="EMBL" id="AJAT01000008">
    <property type="protein sequence ID" value="EOL47638.1"/>
    <property type="molecule type" value="Genomic_DNA"/>
</dbReference>
<feature type="compositionally biased region" description="Basic and acidic residues" evidence="1">
    <location>
        <begin position="56"/>
        <end position="73"/>
    </location>
</feature>
<keyword evidence="2" id="KW-1133">Transmembrane helix</keyword>
<dbReference type="PATRIC" id="fig|1158610.3.peg.617"/>
<dbReference type="OrthoDB" id="1641593at2"/>
<dbReference type="STRING" id="154621.RV11_GL000442"/>
<evidence type="ECO:0000259" key="3">
    <source>
        <dbReference type="PROSITE" id="PS51178"/>
    </source>
</evidence>
<feature type="compositionally biased region" description="Polar residues" evidence="1">
    <location>
        <begin position="1"/>
        <end position="13"/>
    </location>
</feature>
<feature type="region of interest" description="Disordered" evidence="1">
    <location>
        <begin position="503"/>
        <end position="535"/>
    </location>
</feature>
<evidence type="ECO:0000313" key="5">
    <source>
        <dbReference type="Proteomes" id="UP000013785"/>
    </source>
</evidence>
<feature type="region of interest" description="Disordered" evidence="1">
    <location>
        <begin position="1"/>
        <end position="123"/>
    </location>
</feature>
<feature type="compositionally biased region" description="Basic and acidic residues" evidence="1">
    <location>
        <begin position="511"/>
        <end position="523"/>
    </location>
</feature>
<feature type="compositionally biased region" description="Basic and acidic residues" evidence="1">
    <location>
        <begin position="105"/>
        <end position="116"/>
    </location>
</feature>
<dbReference type="InterPro" id="IPR005543">
    <property type="entry name" value="PASTA_dom"/>
</dbReference>
<feature type="compositionally biased region" description="Low complexity" evidence="1">
    <location>
        <begin position="92"/>
        <end position="104"/>
    </location>
</feature>
<keyword evidence="2" id="KW-0812">Transmembrane</keyword>
<name>R3U2N3_9ENTE</name>
<dbReference type="eggNOG" id="COG2815">
    <property type="taxonomic scope" value="Bacteria"/>
</dbReference>
<feature type="domain" description="PASTA" evidence="3">
    <location>
        <begin position="153"/>
        <end position="219"/>
    </location>
</feature>
<feature type="domain" description="PASTA" evidence="3">
    <location>
        <begin position="299"/>
        <end position="365"/>
    </location>
</feature>
<proteinExistence type="predicted"/>
<protein>
    <recommendedName>
        <fullName evidence="3">PASTA domain-containing protein</fullName>
    </recommendedName>
</protein>
<dbReference type="Pfam" id="PF03793">
    <property type="entry name" value="PASTA"/>
    <property type="match status" value="2"/>
</dbReference>
<dbReference type="HOGENOM" id="CLU_045950_0_0_9"/>
<evidence type="ECO:0000313" key="4">
    <source>
        <dbReference type="EMBL" id="EOL47638.1"/>
    </source>
</evidence>
<dbReference type="AlphaFoldDB" id="R3U2N3"/>
<keyword evidence="5" id="KW-1185">Reference proteome</keyword>
<dbReference type="RefSeq" id="WP_010767314.1">
    <property type="nucleotide sequence ID" value="NZ_ASWE01000004.1"/>
</dbReference>
<dbReference type="Proteomes" id="UP000013785">
    <property type="component" value="Unassembled WGS sequence"/>
</dbReference>
<dbReference type="SMART" id="SM00740">
    <property type="entry name" value="PASTA"/>
    <property type="match status" value="3"/>
</dbReference>
<organism evidence="4 5">
    <name type="scientific">Enterococcus phoeniculicola ATCC BAA-412</name>
    <dbReference type="NCBI Taxonomy" id="1158610"/>
    <lineage>
        <taxon>Bacteria</taxon>
        <taxon>Bacillati</taxon>
        <taxon>Bacillota</taxon>
        <taxon>Bacilli</taxon>
        <taxon>Lactobacillales</taxon>
        <taxon>Enterococcaceae</taxon>
        <taxon>Enterococcus</taxon>
    </lineage>
</organism>
<comment type="caution">
    <text evidence="4">The sequence shown here is derived from an EMBL/GenBank/DDBJ whole genome shotgun (WGS) entry which is preliminary data.</text>
</comment>
<feature type="transmembrane region" description="Helical" evidence="2">
    <location>
        <begin position="133"/>
        <end position="154"/>
    </location>
</feature>
<sequence length="535" mass="60433">MSDFLSNFTNDNYSGDKEPKKTKKKRRAPLPEEETELGSQPKEIEPVNSEQTPRIIKPDIQRNEPLQKDETVSEKIMGSPLTSSEIHDEQINEQNTSRTESSSTNEEKQVRSRFQEEETETDPDYQKKKIKKFGILGAGIVVVCALLFGVYYQLTHVKVPDFNKKELSEARTWTSENDVKLKVEQVYDFDTEPNIIIKQGVAGGKKIKKGKELVITSSLGPDPDQKIALPEFKDFSVEAARNWVSENKAENVAIIEEYNDKIEESKFIKLQFGNKDLDSAEYKRKDKLQVYYSKGKEVFEKNIEVPDFKGKTKSEVQEWATKNELKLEATAVFSETVELDKVLSQETAKGTKIAKKDTFKVKISKGQAISVPDYSQYTVEEASQLESKVPAQIRSIYTTDVPYGRFISQSVEAGKQYNEGDALPNVKVLYSQGQPYLKDLRGQTVEGDLQKVFYDEFESKGANVTYEVYYVDSAESKGTVVAMSRFSEFIPIDAHIYIGISKGNLQPTEPASEKEQPAEKPAEEQSAGNAEEVSK</sequence>
<reference evidence="4 5" key="1">
    <citation type="submission" date="2013-02" db="EMBL/GenBank/DDBJ databases">
        <title>The Genome Sequence of Enterococcus phoeniculicola BAA-412.</title>
        <authorList>
            <consortium name="The Broad Institute Genome Sequencing Platform"/>
            <consortium name="The Broad Institute Genome Sequencing Center for Infectious Disease"/>
            <person name="Earl A.M."/>
            <person name="Gilmore M.S."/>
            <person name="Lebreton F."/>
            <person name="Walker B."/>
            <person name="Young S.K."/>
            <person name="Zeng Q."/>
            <person name="Gargeya S."/>
            <person name="Fitzgerald M."/>
            <person name="Haas B."/>
            <person name="Abouelleil A."/>
            <person name="Alvarado L."/>
            <person name="Arachchi H.M."/>
            <person name="Berlin A.M."/>
            <person name="Chapman S.B."/>
            <person name="Dewar J."/>
            <person name="Goldberg J."/>
            <person name="Griggs A."/>
            <person name="Gujja S."/>
            <person name="Hansen M."/>
            <person name="Howarth C."/>
            <person name="Imamovic A."/>
            <person name="Larimer J."/>
            <person name="McCowan C."/>
            <person name="Murphy C."/>
            <person name="Neiman D."/>
            <person name="Pearson M."/>
            <person name="Priest M."/>
            <person name="Roberts A."/>
            <person name="Saif S."/>
            <person name="Shea T."/>
            <person name="Sisk P."/>
            <person name="Sykes S."/>
            <person name="Wortman J."/>
            <person name="Nusbaum C."/>
            <person name="Birren B."/>
        </authorList>
    </citation>
    <scope>NUCLEOTIDE SEQUENCE [LARGE SCALE GENOMIC DNA]</scope>
    <source>
        <strain evidence="4 5">ATCC BAA-412</strain>
    </source>
</reference>